<reference evidence="4" key="2">
    <citation type="submission" date="2016-10" db="EMBL/GenBank/DDBJ databases">
        <authorList>
            <person name="Wibberg D."/>
        </authorList>
    </citation>
    <scope>NUCLEOTIDE SEQUENCE [LARGE SCALE GENOMIC DNA]</scope>
</reference>
<dbReference type="AlphaFoldDB" id="A0A1H8RYN9"/>
<name>A0A1H8RYN9_9HYPH</name>
<dbReference type="EMBL" id="FNXB01000025">
    <property type="protein sequence ID" value="SEI08083.1"/>
    <property type="molecule type" value="Genomic_DNA"/>
</dbReference>
<feature type="domain" description="NadR/Ttd14 AAA" evidence="1">
    <location>
        <begin position="5"/>
        <end position="45"/>
    </location>
</feature>
<sequence length="117" mass="13290">MGKFVILSGCSGGGKSTLLAELAKRGFAVAEEPGRRIVKQQLEKLVKLYHGSTWLLSLIVQSEWLFKTWSMQSQLCIMRQERQFRAICSPRTAITRRCLWLLLGLKYTTPTQSDVTI</sequence>
<evidence type="ECO:0000259" key="1">
    <source>
        <dbReference type="Pfam" id="PF13521"/>
    </source>
</evidence>
<reference evidence="2" key="1">
    <citation type="submission" date="2016-10" db="EMBL/GenBank/DDBJ databases">
        <authorList>
            <person name="de Groot N.N."/>
        </authorList>
    </citation>
    <scope>NUCLEOTIDE SEQUENCE [LARGE SCALE GENOMIC DNA]</scope>
    <source>
        <strain evidence="2">CCBAU85039</strain>
    </source>
</reference>
<evidence type="ECO:0000313" key="5">
    <source>
        <dbReference type="Proteomes" id="UP000198939"/>
    </source>
</evidence>
<dbReference type="EMBL" id="FOCV01000022">
    <property type="protein sequence ID" value="SEO71053.1"/>
    <property type="molecule type" value="Genomic_DNA"/>
</dbReference>
<dbReference type="Pfam" id="PF13521">
    <property type="entry name" value="AAA_28"/>
    <property type="match status" value="1"/>
</dbReference>
<dbReference type="SUPFAM" id="SSF52540">
    <property type="entry name" value="P-loop containing nucleoside triphosphate hydrolases"/>
    <property type="match status" value="1"/>
</dbReference>
<keyword evidence="5" id="KW-1185">Reference proteome</keyword>
<evidence type="ECO:0000313" key="3">
    <source>
        <dbReference type="EMBL" id="SEO71053.1"/>
    </source>
</evidence>
<evidence type="ECO:0000313" key="2">
    <source>
        <dbReference type="EMBL" id="SEI08083.1"/>
    </source>
</evidence>
<evidence type="ECO:0000313" key="4">
    <source>
        <dbReference type="Proteomes" id="UP000183063"/>
    </source>
</evidence>
<dbReference type="STRING" id="501024.RTCCBAU85039_4286"/>
<proteinExistence type="predicted"/>
<dbReference type="InterPro" id="IPR038727">
    <property type="entry name" value="NadR/Ttd14_AAA_dom"/>
</dbReference>
<protein>
    <submittedName>
        <fullName evidence="3">AAA domain-containing protein</fullName>
    </submittedName>
</protein>
<dbReference type="Proteomes" id="UP000183063">
    <property type="component" value="Unassembled WGS sequence"/>
</dbReference>
<dbReference type="Proteomes" id="UP000198939">
    <property type="component" value="Unassembled WGS sequence"/>
</dbReference>
<reference evidence="3 5" key="3">
    <citation type="submission" date="2016-10" db="EMBL/GenBank/DDBJ databases">
        <authorList>
            <person name="Varghese N."/>
            <person name="Submissions S."/>
        </authorList>
    </citation>
    <scope>NUCLEOTIDE SEQUENCE [LARGE SCALE GENOMIC DNA]</scope>
    <source>
        <strain evidence="3 5">CGMCC 1.7071</strain>
    </source>
</reference>
<dbReference type="Gene3D" id="3.40.50.300">
    <property type="entry name" value="P-loop containing nucleotide triphosphate hydrolases"/>
    <property type="match status" value="1"/>
</dbReference>
<gene>
    <name evidence="2" type="ORF">RTCCBAU85039_4286</name>
    <name evidence="3" type="ORF">SAMN05216228_1022118</name>
</gene>
<accession>A0A1H8RYN9</accession>
<dbReference type="InterPro" id="IPR027417">
    <property type="entry name" value="P-loop_NTPase"/>
</dbReference>
<organism evidence="2 4">
    <name type="scientific">Rhizobium tibeticum</name>
    <dbReference type="NCBI Taxonomy" id="501024"/>
    <lineage>
        <taxon>Bacteria</taxon>
        <taxon>Pseudomonadati</taxon>
        <taxon>Pseudomonadota</taxon>
        <taxon>Alphaproteobacteria</taxon>
        <taxon>Hyphomicrobiales</taxon>
        <taxon>Rhizobiaceae</taxon>
        <taxon>Rhizobium/Agrobacterium group</taxon>
        <taxon>Rhizobium</taxon>
    </lineage>
</organism>